<keyword evidence="1" id="KW-0175">Coiled coil</keyword>
<feature type="coiled-coil region" evidence="1">
    <location>
        <begin position="270"/>
        <end position="316"/>
    </location>
</feature>
<evidence type="ECO:0000313" key="4">
    <source>
        <dbReference type="Proteomes" id="UP000031975"/>
    </source>
</evidence>
<dbReference type="InterPro" id="IPR027417">
    <property type="entry name" value="P-loop_NTPase"/>
</dbReference>
<dbReference type="Pfam" id="PF10088">
    <property type="entry name" value="DUF2326"/>
    <property type="match status" value="1"/>
</dbReference>
<dbReference type="Gene3D" id="3.40.50.300">
    <property type="entry name" value="P-loop containing nucleotide triphosphate hydrolases"/>
    <property type="match status" value="1"/>
</dbReference>
<sequence>MFIKQLKISTPTKLIRELNFTRGVNLIVDNTPLKDDKTTGNNVGKTTILKLINYCLGGKAEQIYKDQENRKKVDTLVQNFLINNKILITLTLTNDFKSNEKDIVIERNFLKKSEAILKFNNTQISEFELKNKLFWLFFQRECYYNLTFLQLISRNMRYKEESINNTLNTIKLANKTVNESLNLFLFGFDLKGFDKKESLLKSLSDLKRSESKLLNTQTIKNIKDTINVLDNHISELKTRKKLLGVDANFEKKLDEFNQIKFKINELSSKISNLELRQNLILESKKELENQKFNVNLDELKEIYQEQKRFNDNMQIEFEQLLNFHNSMTDEKIKFITQQLPSLHEQIISEKEKLNKLLKKEEDLSIIVHKQESFKTIESIVNTISKESELKGRKEQQLEQVLEIENKLNQVRQKVEEFEKTFYSDEIKNQIDSQIKQFNDIFYKVTSNFYNDGFVLEFDKKKDKKQNIDFYEFQMNQTSNSSGKKQGEIVCFDISYIIYADQKNIKCPRFLLTDKKELMHNNQLLKLPDLVNKNNIQLIVPILKDKIPQKILDSANIIIELSENDKLFRIENN</sequence>
<organism evidence="3 4">
    <name type="scientific">Mycoplasma capricolum subsp. capricolum</name>
    <dbReference type="NCBI Taxonomy" id="40479"/>
    <lineage>
        <taxon>Bacteria</taxon>
        <taxon>Bacillati</taxon>
        <taxon>Mycoplasmatota</taxon>
        <taxon>Mollicutes</taxon>
        <taxon>Mycoplasmataceae</taxon>
        <taxon>Mycoplasma</taxon>
    </lineage>
</organism>
<evidence type="ECO:0000256" key="1">
    <source>
        <dbReference type="SAM" id="Coils"/>
    </source>
</evidence>
<comment type="caution">
    <text evidence="3">The sequence shown here is derived from an EMBL/GenBank/DDBJ whole genome shotgun (WGS) entry which is preliminary data.</text>
</comment>
<dbReference type="AlphaFoldDB" id="A0A0C2ZLU4"/>
<reference evidence="3 4" key="1">
    <citation type="submission" date="2015-01" db="EMBL/GenBank/DDBJ databases">
        <title>Draft Genome Sequence of Mycoplasma capricolum subsp. capricolum str. GM508D.</title>
        <authorList>
            <person name="Calcutt M.J."/>
            <person name="Foecking M.F."/>
        </authorList>
    </citation>
    <scope>NUCLEOTIDE SEQUENCE [LARGE SCALE GENOMIC DNA]</scope>
    <source>
        <strain evidence="3 4">GM508D</strain>
    </source>
</reference>
<evidence type="ECO:0000259" key="2">
    <source>
        <dbReference type="Pfam" id="PF10088"/>
    </source>
</evidence>
<name>A0A0C2ZLU4_MYCCA</name>
<proteinExistence type="predicted"/>
<feature type="domain" description="DUF2326" evidence="2">
    <location>
        <begin position="446"/>
        <end position="570"/>
    </location>
</feature>
<dbReference type="GeneID" id="23778257"/>
<dbReference type="Proteomes" id="UP000031975">
    <property type="component" value="Unassembled WGS sequence"/>
</dbReference>
<dbReference type="EMBL" id="JXQB01000001">
    <property type="protein sequence ID" value="KIM13900.1"/>
    <property type="molecule type" value="Genomic_DNA"/>
</dbReference>
<accession>A0A0C2ZLU4</accession>
<dbReference type="InterPro" id="IPR018760">
    <property type="entry name" value="DUF2326"/>
</dbReference>
<dbReference type="RefSeq" id="WP_011387623.1">
    <property type="nucleotide sequence ID" value="NZ_CP143994.1"/>
</dbReference>
<gene>
    <name evidence="3" type="ORF">MCGM508_02340</name>
</gene>
<feature type="coiled-coil region" evidence="1">
    <location>
        <begin position="393"/>
        <end position="420"/>
    </location>
</feature>
<evidence type="ECO:0000313" key="3">
    <source>
        <dbReference type="EMBL" id="KIM13900.1"/>
    </source>
</evidence>
<protein>
    <recommendedName>
        <fullName evidence="2">DUF2326 domain-containing protein</fullName>
    </recommendedName>
</protein>
<dbReference type="OMA" id="FPRFVYH"/>